<comment type="similarity">
    <text evidence="2">Belongs to the nuclear hormone receptor family. NR2 subfamily.</text>
</comment>
<dbReference type="EMBL" id="JTDE01001131">
    <property type="protein sequence ID" value="KAF7259587.1"/>
    <property type="molecule type" value="Genomic_DNA"/>
</dbReference>
<dbReference type="OrthoDB" id="5771769at2759"/>
<evidence type="ECO:0000256" key="1">
    <source>
        <dbReference type="ARBA" id="ARBA00004123"/>
    </source>
</evidence>
<dbReference type="SUPFAM" id="SSF57716">
    <property type="entry name" value="Glucocorticoid receptor-like (DNA-binding domain)"/>
    <property type="match status" value="1"/>
</dbReference>
<dbReference type="GO" id="GO:0000978">
    <property type="term" value="F:RNA polymerase II cis-regulatory region sequence-specific DNA binding"/>
    <property type="evidence" value="ECO:0007669"/>
    <property type="project" value="InterPro"/>
</dbReference>
<keyword evidence="9" id="KW-0675">Receptor</keyword>
<dbReference type="InterPro" id="IPR049636">
    <property type="entry name" value="HNF4-like_DBD"/>
</dbReference>
<dbReference type="Pfam" id="PF00104">
    <property type="entry name" value="Hormone_recep"/>
    <property type="match status" value="2"/>
</dbReference>
<evidence type="ECO:0000313" key="15">
    <source>
        <dbReference type="Proteomes" id="UP000822476"/>
    </source>
</evidence>
<evidence type="ECO:0000313" key="14">
    <source>
        <dbReference type="EMBL" id="KAF7259587.1"/>
    </source>
</evidence>
<organism evidence="14 15">
    <name type="scientific">Paragonimus skrjabini miyazakii</name>
    <dbReference type="NCBI Taxonomy" id="59628"/>
    <lineage>
        <taxon>Eukaryota</taxon>
        <taxon>Metazoa</taxon>
        <taxon>Spiralia</taxon>
        <taxon>Lophotrochozoa</taxon>
        <taxon>Platyhelminthes</taxon>
        <taxon>Trematoda</taxon>
        <taxon>Digenea</taxon>
        <taxon>Plagiorchiida</taxon>
        <taxon>Troglotremata</taxon>
        <taxon>Troglotrematidae</taxon>
        <taxon>Paragonimus</taxon>
    </lineage>
</organism>
<dbReference type="InterPro" id="IPR001628">
    <property type="entry name" value="Znf_hrmn_rcpt"/>
</dbReference>
<keyword evidence="5" id="KW-0862">Zinc</keyword>
<accession>A0A8S9Z8V5</accession>
<dbReference type="InterPro" id="IPR035500">
    <property type="entry name" value="NHR-like_dom_sf"/>
</dbReference>
<feature type="domain" description="NR LBD" evidence="13">
    <location>
        <begin position="343"/>
        <end position="663"/>
    </location>
</feature>
<dbReference type="SMART" id="SM00430">
    <property type="entry name" value="HOLI"/>
    <property type="match status" value="1"/>
</dbReference>
<dbReference type="InterPro" id="IPR000536">
    <property type="entry name" value="Nucl_hrmn_rcpt_lig-bd"/>
</dbReference>
<evidence type="ECO:0000256" key="5">
    <source>
        <dbReference type="ARBA" id="ARBA00022833"/>
    </source>
</evidence>
<protein>
    <recommendedName>
        <fullName evidence="16">Hepatocyte nuclear factor 4</fullName>
    </recommendedName>
</protein>
<evidence type="ECO:0000256" key="8">
    <source>
        <dbReference type="ARBA" id="ARBA00023163"/>
    </source>
</evidence>
<keyword evidence="6" id="KW-0805">Transcription regulation</keyword>
<evidence type="ECO:0000256" key="9">
    <source>
        <dbReference type="ARBA" id="ARBA00023170"/>
    </source>
</evidence>
<dbReference type="SMART" id="SM00399">
    <property type="entry name" value="ZnF_C4"/>
    <property type="match status" value="1"/>
</dbReference>
<keyword evidence="8" id="KW-0804">Transcription</keyword>
<evidence type="ECO:0000259" key="12">
    <source>
        <dbReference type="PROSITE" id="PS51030"/>
    </source>
</evidence>
<dbReference type="InterPro" id="IPR013088">
    <property type="entry name" value="Znf_NHR/GATA"/>
</dbReference>
<evidence type="ECO:0000256" key="11">
    <source>
        <dbReference type="SAM" id="MobiDB-lite"/>
    </source>
</evidence>
<reference evidence="14" key="1">
    <citation type="submission" date="2019-07" db="EMBL/GenBank/DDBJ databases">
        <title>Annotation for the trematode Paragonimus miyazaki's.</title>
        <authorList>
            <person name="Choi Y.-J."/>
        </authorList>
    </citation>
    <scope>NUCLEOTIDE SEQUENCE</scope>
    <source>
        <strain evidence="14">Japan</strain>
    </source>
</reference>
<dbReference type="Gene3D" id="3.30.50.10">
    <property type="entry name" value="Erythroid Transcription Factor GATA-1, subunit A"/>
    <property type="match status" value="1"/>
</dbReference>
<evidence type="ECO:0000256" key="4">
    <source>
        <dbReference type="ARBA" id="ARBA00022771"/>
    </source>
</evidence>
<keyword evidence="4" id="KW-0863">Zinc-finger</keyword>
<feature type="domain" description="Nuclear receptor" evidence="12">
    <location>
        <begin position="245"/>
        <end position="320"/>
    </location>
</feature>
<proteinExistence type="inferred from homology"/>
<dbReference type="FunFam" id="3.30.50.10:FF:000012">
    <property type="entry name" value="Hepatocyte nuclear factor 4, alpha"/>
    <property type="match status" value="1"/>
</dbReference>
<dbReference type="PROSITE" id="PS00031">
    <property type="entry name" value="NUCLEAR_REC_DBD_1"/>
    <property type="match status" value="1"/>
</dbReference>
<keyword evidence="7" id="KW-0238">DNA-binding</keyword>
<comment type="subcellular location">
    <subcellularLocation>
        <location evidence="1">Nucleus</location>
    </subcellularLocation>
</comment>
<dbReference type="PRINTS" id="PR00398">
    <property type="entry name" value="STRDHORMONER"/>
</dbReference>
<keyword evidence="3" id="KW-0479">Metal-binding</keyword>
<feature type="region of interest" description="Disordered" evidence="11">
    <location>
        <begin position="154"/>
        <end position="178"/>
    </location>
</feature>
<evidence type="ECO:0008006" key="16">
    <source>
        <dbReference type="Google" id="ProtNLM"/>
    </source>
</evidence>
<evidence type="ECO:0000259" key="13">
    <source>
        <dbReference type="PROSITE" id="PS51843"/>
    </source>
</evidence>
<dbReference type="GO" id="GO:0003700">
    <property type="term" value="F:DNA-binding transcription factor activity"/>
    <property type="evidence" value="ECO:0007669"/>
    <property type="project" value="InterPro"/>
</dbReference>
<dbReference type="CDD" id="cd06960">
    <property type="entry name" value="NR_DBD_HNF4A"/>
    <property type="match status" value="1"/>
</dbReference>
<name>A0A8S9Z8V5_9TREM</name>
<dbReference type="PRINTS" id="PR00047">
    <property type="entry name" value="STROIDFINGER"/>
</dbReference>
<dbReference type="AlphaFoldDB" id="A0A8S9Z8V5"/>
<dbReference type="Pfam" id="PF00105">
    <property type="entry name" value="zf-C4"/>
    <property type="match status" value="1"/>
</dbReference>
<evidence type="ECO:0000256" key="2">
    <source>
        <dbReference type="ARBA" id="ARBA00006421"/>
    </source>
</evidence>
<feature type="compositionally biased region" description="Basic residues" evidence="11">
    <location>
        <begin position="161"/>
        <end position="170"/>
    </location>
</feature>
<evidence type="ECO:0000256" key="7">
    <source>
        <dbReference type="ARBA" id="ARBA00023125"/>
    </source>
</evidence>
<sequence length="944" mass="104466">MQPTVTVGVLESHLISSTASMNDEYIQGQIANHLHPFNTSNTMNPYFSSDPTRTAFSRMPMSLERHESPNHSTLSTENRFQSSIGEHSINYRNLTPLSTSSPSSSCISLTSSAATMAAAAAAAAFTAAALATEATVSNYPTYYHHLTEQHSLQQSLQNIHHQQHHHHSLQHHQDQQQLQLQDSAQDMLNLATDAMTTEEHGLIDTTSSSYIDLYHTAPDAGAEDQDSSDASQIKGHSDPFVLGSVSQCLICGDRATGKHYGAYSCDGCKGFFRRSVRRKHSYTCRQKRMCVVTKDKRNQCRFCRLRKCFRVGMKKSAVQNERDKISNRPMFLDTATSGQSFLDLRQLLLAESKAHCVIEKNYSNARTTIEGTGAELGSNIGETAETMDTSRLADVADICDSIKTQLIFLIEWAKNLPSFGMLTMNDQIALLQSHAGEMLILGAVWRSMNSSTSNAKPVCVSSEEQKTRVNTKSGSNKIKWTRTTETDTHRVASCASTPNLGMDNVGCNQPQQTKVTHPISPNNDPQLILLGNRRIISKNSPQPEIADIAYRILEQLYQPMQDFCLDDSEIACLRAIIFFDPNCANLTEHGRNLIRTCQYQIQTELMHLMNDKLYLPQGRFGALLLLLPELRSITYQMVNKLEIAKQMGLTRLDGLLSEILLSTTAATMPETKNIPDIENFHFRPAETSEYKSTPYCNNTLVNSSTGIPFSSISTHFINQSIPSNVDHKMITSSVQIPQTDNPSSSTEMTTSTSAFHMETMTDSSSAGNASSSNFFLPYGQRNPSGLQIMHLPTNVEGHLLSNFTAVQSDKALTAWNELAGNYYPQQLIDPRRRVGSGMGPEGRSPFFMQVPQESSTGAAPGDDQLCGVTTESGENIFYGDPYHHYVSYPTTGLSQCTDLGVPMGHLHNPNHLQLVGNVISTMMTAEPQSEQQEVCYPFYSIFDG</sequence>
<keyword evidence="15" id="KW-1185">Reference proteome</keyword>
<evidence type="ECO:0000256" key="10">
    <source>
        <dbReference type="ARBA" id="ARBA00023242"/>
    </source>
</evidence>
<dbReference type="Proteomes" id="UP000822476">
    <property type="component" value="Unassembled WGS sequence"/>
</dbReference>
<keyword evidence="10" id="KW-0539">Nucleus</keyword>
<dbReference type="GO" id="GO:0005634">
    <property type="term" value="C:nucleus"/>
    <property type="evidence" value="ECO:0007669"/>
    <property type="project" value="UniProtKB-SubCell"/>
</dbReference>
<dbReference type="InterPro" id="IPR001723">
    <property type="entry name" value="Nuclear_hrmn_rcpt"/>
</dbReference>
<dbReference type="PROSITE" id="PS51030">
    <property type="entry name" value="NUCLEAR_REC_DBD_2"/>
    <property type="match status" value="1"/>
</dbReference>
<dbReference type="InterPro" id="IPR050274">
    <property type="entry name" value="Nuclear_hormone_rcpt_NR2"/>
</dbReference>
<dbReference type="Gene3D" id="1.10.565.10">
    <property type="entry name" value="Retinoid X Receptor"/>
    <property type="match status" value="1"/>
</dbReference>
<dbReference type="SUPFAM" id="SSF48508">
    <property type="entry name" value="Nuclear receptor ligand-binding domain"/>
    <property type="match status" value="1"/>
</dbReference>
<gene>
    <name evidence="14" type="ORF">EG68_03257</name>
</gene>
<evidence type="ECO:0000256" key="6">
    <source>
        <dbReference type="ARBA" id="ARBA00023015"/>
    </source>
</evidence>
<dbReference type="PANTHER" id="PTHR24083">
    <property type="entry name" value="NUCLEAR HORMONE RECEPTOR"/>
    <property type="match status" value="1"/>
</dbReference>
<dbReference type="PROSITE" id="PS51843">
    <property type="entry name" value="NR_LBD"/>
    <property type="match status" value="1"/>
</dbReference>
<comment type="caution">
    <text evidence="14">The sequence shown here is derived from an EMBL/GenBank/DDBJ whole genome shotgun (WGS) entry which is preliminary data.</text>
</comment>
<evidence type="ECO:0000256" key="3">
    <source>
        <dbReference type="ARBA" id="ARBA00022723"/>
    </source>
</evidence>
<dbReference type="GO" id="GO:0008270">
    <property type="term" value="F:zinc ion binding"/>
    <property type="evidence" value="ECO:0007669"/>
    <property type="project" value="UniProtKB-KW"/>
</dbReference>